<dbReference type="AlphaFoldDB" id="A0A6G3TTS9"/>
<protein>
    <recommendedName>
        <fullName evidence="2">DUF6545 domain-containing protein</fullName>
    </recommendedName>
</protein>
<accession>A0A6G3TTS9</accession>
<evidence type="ECO:0000256" key="1">
    <source>
        <dbReference type="SAM" id="Phobius"/>
    </source>
</evidence>
<organism evidence="3 4">
    <name type="scientific">Streptomyces rubrogriseus</name>
    <dbReference type="NCBI Taxonomy" id="194673"/>
    <lineage>
        <taxon>Bacteria</taxon>
        <taxon>Bacillati</taxon>
        <taxon>Actinomycetota</taxon>
        <taxon>Actinomycetes</taxon>
        <taxon>Kitasatosporales</taxon>
        <taxon>Streptomycetaceae</taxon>
        <taxon>Streptomyces</taxon>
        <taxon>Streptomyces violaceoruber group</taxon>
    </lineage>
</organism>
<evidence type="ECO:0000313" key="3">
    <source>
        <dbReference type="EMBL" id="NEC39993.1"/>
    </source>
</evidence>
<feature type="transmembrane region" description="Helical" evidence="1">
    <location>
        <begin position="40"/>
        <end position="58"/>
    </location>
</feature>
<proteinExistence type="predicted"/>
<sequence length="398" mass="44095">MSPSFHIPYILPTALLALALVLKLPTFLRASRDPDVRATTLLLIWATAVLVVITPVNIERLNVLTGVPNIASPWAYSFLTAFCATGLTMIMRWREPPSVRRRRRIRRIYWIYAGIVAVLWLTFILADVPTARVYDLDTYYAGTPWMREHILLYIAAHTVSSLVAVSMLWKWFPEVANRWLKAGVVFLQLGFASGLVFDVAKTAAIGARWSGHDWDVLSTQAAPPFALLEAALVALGFIVPQAGPFLQKWVRDRREYRRLAPLWHALSSLTPAAAEARFGPWTPLDLRLLQRRQRIHDALRMLGPYLDPVLYQRAREAARAGHGVPEADADGVAGAVTITAAISAYRQGGPSVSPVQGPRGGAVVGGHIEGIASALHRPRILQDVRRRMTSTESAHHHG</sequence>
<dbReference type="NCBIfam" id="NF042915">
    <property type="entry name" value="MAB_1171c_fam"/>
    <property type="match status" value="1"/>
</dbReference>
<keyword evidence="1" id="KW-0472">Membrane</keyword>
<feature type="transmembrane region" description="Helical" evidence="1">
    <location>
        <begin position="150"/>
        <end position="172"/>
    </location>
</feature>
<gene>
    <name evidence="3" type="ORF">G3I66_43715</name>
</gene>
<feature type="transmembrane region" description="Helical" evidence="1">
    <location>
        <begin position="110"/>
        <end position="130"/>
    </location>
</feature>
<feature type="transmembrane region" description="Helical" evidence="1">
    <location>
        <begin position="225"/>
        <end position="246"/>
    </location>
</feature>
<dbReference type="EMBL" id="JAAGMQ010001286">
    <property type="protein sequence ID" value="NEC39993.1"/>
    <property type="molecule type" value="Genomic_DNA"/>
</dbReference>
<dbReference type="Pfam" id="PF20182">
    <property type="entry name" value="DUF6545"/>
    <property type="match status" value="1"/>
</dbReference>
<reference evidence="3 4" key="1">
    <citation type="submission" date="2020-01" db="EMBL/GenBank/DDBJ databases">
        <title>Insect and environment-associated Actinomycetes.</title>
        <authorList>
            <person name="Currrie C."/>
            <person name="Chevrette M."/>
            <person name="Carlson C."/>
            <person name="Stubbendieck R."/>
            <person name="Wendt-Pienkowski E."/>
        </authorList>
    </citation>
    <scope>NUCLEOTIDE SEQUENCE [LARGE SCALE GENOMIC DNA]</scope>
    <source>
        <strain evidence="3 4">SID7739</strain>
    </source>
</reference>
<dbReference type="InterPro" id="IPR046675">
    <property type="entry name" value="DUF6545"/>
</dbReference>
<keyword evidence="1" id="KW-0812">Transmembrane</keyword>
<name>A0A6G3TTS9_9ACTN</name>
<feature type="domain" description="DUF6545" evidence="2">
    <location>
        <begin position="248"/>
        <end position="353"/>
    </location>
</feature>
<feature type="transmembrane region" description="Helical" evidence="1">
    <location>
        <begin position="184"/>
        <end position="205"/>
    </location>
</feature>
<comment type="caution">
    <text evidence="3">The sequence shown here is derived from an EMBL/GenBank/DDBJ whole genome shotgun (WGS) entry which is preliminary data.</text>
</comment>
<feature type="transmembrane region" description="Helical" evidence="1">
    <location>
        <begin position="6"/>
        <end position="28"/>
    </location>
</feature>
<feature type="transmembrane region" description="Helical" evidence="1">
    <location>
        <begin position="70"/>
        <end position="90"/>
    </location>
</feature>
<dbReference type="InterPro" id="IPR050039">
    <property type="entry name" value="MAB_1171c-like"/>
</dbReference>
<dbReference type="Proteomes" id="UP000475666">
    <property type="component" value="Unassembled WGS sequence"/>
</dbReference>
<keyword evidence="1" id="KW-1133">Transmembrane helix</keyword>
<evidence type="ECO:0000259" key="2">
    <source>
        <dbReference type="Pfam" id="PF20182"/>
    </source>
</evidence>
<evidence type="ECO:0000313" key="4">
    <source>
        <dbReference type="Proteomes" id="UP000475666"/>
    </source>
</evidence>
<dbReference type="RefSeq" id="WP_164279778.1">
    <property type="nucleotide sequence ID" value="NZ_JAAGMQ010001286.1"/>
</dbReference>